<dbReference type="EMBL" id="JAJFAZ020000001">
    <property type="protein sequence ID" value="KAI5350162.1"/>
    <property type="molecule type" value="Genomic_DNA"/>
</dbReference>
<dbReference type="PANTHER" id="PTHR46890">
    <property type="entry name" value="NON-LTR RETROLELEMENT REVERSE TRANSCRIPTASE-LIKE PROTEIN-RELATED"/>
    <property type="match status" value="1"/>
</dbReference>
<dbReference type="PANTHER" id="PTHR46890:SF48">
    <property type="entry name" value="RNA-DIRECTED DNA POLYMERASE"/>
    <property type="match status" value="1"/>
</dbReference>
<evidence type="ECO:0000259" key="1">
    <source>
        <dbReference type="Pfam" id="PF00078"/>
    </source>
</evidence>
<accession>A0AAD4X070</accession>
<dbReference type="InterPro" id="IPR000477">
    <property type="entry name" value="RT_dom"/>
</dbReference>
<protein>
    <recommendedName>
        <fullName evidence="1">Reverse transcriptase domain-containing protein</fullName>
    </recommendedName>
</protein>
<comment type="caution">
    <text evidence="2">The sequence shown here is derived from an EMBL/GenBank/DDBJ whole genome shotgun (WGS) entry which is preliminary data.</text>
</comment>
<evidence type="ECO:0000313" key="2">
    <source>
        <dbReference type="EMBL" id="KAI5350162.1"/>
    </source>
</evidence>
<dbReference type="Proteomes" id="UP001054821">
    <property type="component" value="Chromosome 1"/>
</dbReference>
<gene>
    <name evidence="2" type="ORF">L3X38_003053</name>
</gene>
<feature type="domain" description="Reverse transcriptase" evidence="1">
    <location>
        <begin position="42"/>
        <end position="123"/>
    </location>
</feature>
<organism evidence="2 3">
    <name type="scientific">Prunus dulcis</name>
    <name type="common">Almond</name>
    <name type="synonym">Amygdalus dulcis</name>
    <dbReference type="NCBI Taxonomy" id="3755"/>
    <lineage>
        <taxon>Eukaryota</taxon>
        <taxon>Viridiplantae</taxon>
        <taxon>Streptophyta</taxon>
        <taxon>Embryophyta</taxon>
        <taxon>Tracheophyta</taxon>
        <taxon>Spermatophyta</taxon>
        <taxon>Magnoliopsida</taxon>
        <taxon>eudicotyledons</taxon>
        <taxon>Gunneridae</taxon>
        <taxon>Pentapetalae</taxon>
        <taxon>rosids</taxon>
        <taxon>fabids</taxon>
        <taxon>Rosales</taxon>
        <taxon>Rosaceae</taxon>
        <taxon>Amygdaloideae</taxon>
        <taxon>Amygdaleae</taxon>
        <taxon>Prunus</taxon>
    </lineage>
</organism>
<dbReference type="InterPro" id="IPR052343">
    <property type="entry name" value="Retrotransposon-Effector_Assoc"/>
</dbReference>
<sequence>MKLRLPYNLWLQLSLGPDGMPALFYQKYWDVVKGDVVSPTRVTEYRPISLFNVLYKIISKIMANLLKKALPHVISKFHSAFIPGRMILDNVLAVFETVHYLKRWGKVRRRKLMLKLDMAKAYD</sequence>
<dbReference type="AlphaFoldDB" id="A0AAD4X070"/>
<name>A0AAD4X070_PRUDU</name>
<reference evidence="2 3" key="1">
    <citation type="journal article" date="2022" name="G3 (Bethesda)">
        <title>Whole-genome sequence and methylome profiling of the almond [Prunus dulcis (Mill.) D.A. Webb] cultivar 'Nonpareil'.</title>
        <authorList>
            <person name="D'Amico-Willman K.M."/>
            <person name="Ouma W.Z."/>
            <person name="Meulia T."/>
            <person name="Sideli G.M."/>
            <person name="Gradziel T.M."/>
            <person name="Fresnedo-Ramirez J."/>
        </authorList>
    </citation>
    <scope>NUCLEOTIDE SEQUENCE [LARGE SCALE GENOMIC DNA]</scope>
    <source>
        <strain evidence="2">Clone GOH B32 T37-40</strain>
    </source>
</reference>
<evidence type="ECO:0000313" key="3">
    <source>
        <dbReference type="Proteomes" id="UP001054821"/>
    </source>
</evidence>
<proteinExistence type="predicted"/>
<keyword evidence="3" id="KW-1185">Reference proteome</keyword>
<dbReference type="Pfam" id="PF00078">
    <property type="entry name" value="RVT_1"/>
    <property type="match status" value="1"/>
</dbReference>